<protein>
    <submittedName>
        <fullName evidence="2">Uncharacterized protein</fullName>
    </submittedName>
</protein>
<keyword evidence="3" id="KW-1185">Reference proteome</keyword>
<proteinExistence type="predicted"/>
<gene>
    <name evidence="2" type="ORF">SAMN03080606_01392</name>
</gene>
<dbReference type="Proteomes" id="UP000198636">
    <property type="component" value="Unassembled WGS sequence"/>
</dbReference>
<organism evidence="2 3">
    <name type="scientific">Alkaliphilus peptidifermentans DSM 18978</name>
    <dbReference type="NCBI Taxonomy" id="1120976"/>
    <lineage>
        <taxon>Bacteria</taxon>
        <taxon>Bacillati</taxon>
        <taxon>Bacillota</taxon>
        <taxon>Clostridia</taxon>
        <taxon>Peptostreptococcales</taxon>
        <taxon>Natronincolaceae</taxon>
        <taxon>Alkaliphilus</taxon>
    </lineage>
</organism>
<evidence type="ECO:0000313" key="2">
    <source>
        <dbReference type="EMBL" id="SCY37645.1"/>
    </source>
</evidence>
<dbReference type="EMBL" id="FMUS01000007">
    <property type="protein sequence ID" value="SCY37645.1"/>
    <property type="molecule type" value="Genomic_DNA"/>
</dbReference>
<name>A0A1G5FEG4_9FIRM</name>
<dbReference type="RefSeq" id="WP_091541568.1">
    <property type="nucleotide sequence ID" value="NZ_FMUS01000007.1"/>
</dbReference>
<dbReference type="AlphaFoldDB" id="A0A1G5FEG4"/>
<feature type="region of interest" description="Disordered" evidence="1">
    <location>
        <begin position="41"/>
        <end position="63"/>
    </location>
</feature>
<reference evidence="2 3" key="1">
    <citation type="submission" date="2016-10" db="EMBL/GenBank/DDBJ databases">
        <authorList>
            <person name="de Groot N.N."/>
        </authorList>
    </citation>
    <scope>NUCLEOTIDE SEQUENCE [LARGE SCALE GENOMIC DNA]</scope>
    <source>
        <strain evidence="2 3">DSM 18978</strain>
    </source>
</reference>
<sequence length="316" mass="36038">MKKQYGIIAFFVIASLIITVFGVASNSENIIETVNQDTINESTEEQLNEDNTPEDTSEESTTLESLGIQDEVTQSQDIEFEMSKEEIELIREMPFACESPDGKNQAFLRLSDREKTIFDDIVVVDLESKKARVLSLDNVWYTTVLGVQWLNSDLIAFTGHVNPSLEVYVVFDAGTGDRIRKHDGVGFVWDKEMHHVYYSLPQPFFSEVRGNDKIMEDDDTVLYETDSDVLIIGGPALSESGEMYFFEWSEKKNKVSLVKAERNPKEKLKNIKKFDWDKPYGDIKVKGDESILVETLYSSDTYNLTDIENITEEAVE</sequence>
<evidence type="ECO:0000313" key="3">
    <source>
        <dbReference type="Proteomes" id="UP000198636"/>
    </source>
</evidence>
<accession>A0A1G5FEG4</accession>
<feature type="compositionally biased region" description="Acidic residues" evidence="1">
    <location>
        <begin position="42"/>
        <end position="58"/>
    </location>
</feature>
<evidence type="ECO:0000256" key="1">
    <source>
        <dbReference type="SAM" id="MobiDB-lite"/>
    </source>
</evidence>
<dbReference type="OrthoDB" id="1890359at2"/>